<evidence type="ECO:0000256" key="3">
    <source>
        <dbReference type="ARBA" id="ARBA00023242"/>
    </source>
</evidence>
<keyword evidence="3" id="KW-0539">Nucleus</keyword>
<feature type="region of interest" description="Disordered" evidence="4">
    <location>
        <begin position="35"/>
        <end position="115"/>
    </location>
</feature>
<reference evidence="6" key="1">
    <citation type="journal article" date="2020" name="Plant J.">
        <title>Transposons played a major role in the diversification between the closely related almond and peach genomes: results from the almond genome sequence.</title>
        <authorList>
            <person name="Alioto T."/>
            <person name="Alexiou K.G."/>
            <person name="Bardil A."/>
            <person name="Barteri F."/>
            <person name="Castanera R."/>
            <person name="Cruz F."/>
            <person name="Dhingra A."/>
            <person name="Duval H."/>
            <person name="Fernandez I Marti A."/>
            <person name="Frias L."/>
            <person name="Galan B."/>
            <person name="Garcia J.L."/>
            <person name="Howad W."/>
            <person name="Gomez-Garrido J."/>
            <person name="Gut M."/>
            <person name="Julca I."/>
            <person name="Morata J."/>
            <person name="Puigdomenech P."/>
            <person name="Ribeca P."/>
            <person name="Rubio Cabetas M.J."/>
            <person name="Vlasova A."/>
            <person name="Wirthensohn M."/>
            <person name="Garcia-Mas J."/>
            <person name="Gabaldon T."/>
            <person name="Casacuberta J.M."/>
            <person name="Arus P."/>
        </authorList>
    </citation>
    <scope>NUCLEOTIDE SEQUENCE [LARGE SCALE GENOMIC DNA]</scope>
    <source>
        <strain evidence="6">cv. Texas</strain>
    </source>
</reference>
<feature type="compositionally biased region" description="Basic and acidic residues" evidence="4">
    <location>
        <begin position="80"/>
        <end position="105"/>
    </location>
</feature>
<feature type="region of interest" description="Disordered" evidence="4">
    <location>
        <begin position="1"/>
        <end position="20"/>
    </location>
</feature>
<evidence type="ECO:0000256" key="4">
    <source>
        <dbReference type="SAM" id="MobiDB-lite"/>
    </source>
</evidence>
<comment type="similarity">
    <text evidence="2">Belongs to the NPR1-interactor family.</text>
</comment>
<dbReference type="PANTHER" id="PTHR33669">
    <property type="entry name" value="PROTEIN NEGATIVE REGULATOR OF RESISTANCE"/>
    <property type="match status" value="1"/>
</dbReference>
<dbReference type="Proteomes" id="UP000327085">
    <property type="component" value="Chromosome 6"/>
</dbReference>
<evidence type="ECO:0000313" key="5">
    <source>
        <dbReference type="EMBL" id="VVA35772.1"/>
    </source>
</evidence>
<dbReference type="PANTHER" id="PTHR33669:SF26">
    <property type="entry name" value="PROTEIN NIM1-INTERACTING 3"/>
    <property type="match status" value="1"/>
</dbReference>
<evidence type="ECO:0000256" key="1">
    <source>
        <dbReference type="ARBA" id="ARBA00004123"/>
    </source>
</evidence>
<evidence type="ECO:0000313" key="6">
    <source>
        <dbReference type="Proteomes" id="UP000327085"/>
    </source>
</evidence>
<proteinExistence type="inferred from homology"/>
<gene>
    <name evidence="5" type="ORF">ALMOND_2B023981</name>
</gene>
<dbReference type="GO" id="GO:0005634">
    <property type="term" value="C:nucleus"/>
    <property type="evidence" value="ECO:0007669"/>
    <property type="project" value="UniProtKB-SubCell"/>
</dbReference>
<dbReference type="InParanoid" id="A0A5E4G8A0"/>
<evidence type="ECO:0000256" key="2">
    <source>
        <dbReference type="ARBA" id="ARBA00009937"/>
    </source>
</evidence>
<organism evidence="5 6">
    <name type="scientific">Prunus dulcis</name>
    <name type="common">Almond</name>
    <name type="synonym">Amygdalus dulcis</name>
    <dbReference type="NCBI Taxonomy" id="3755"/>
    <lineage>
        <taxon>Eukaryota</taxon>
        <taxon>Viridiplantae</taxon>
        <taxon>Streptophyta</taxon>
        <taxon>Embryophyta</taxon>
        <taxon>Tracheophyta</taxon>
        <taxon>Spermatophyta</taxon>
        <taxon>Magnoliopsida</taxon>
        <taxon>eudicotyledons</taxon>
        <taxon>Gunneridae</taxon>
        <taxon>Pentapetalae</taxon>
        <taxon>rosids</taxon>
        <taxon>fabids</taxon>
        <taxon>Rosales</taxon>
        <taxon>Rosaceae</taxon>
        <taxon>Amygdaloideae</taxon>
        <taxon>Amygdaleae</taxon>
        <taxon>Prunus</taxon>
    </lineage>
</organism>
<comment type="subcellular location">
    <subcellularLocation>
        <location evidence="1">Nucleus</location>
    </subcellularLocation>
</comment>
<dbReference type="Gramene" id="VVA35772">
    <property type="protein sequence ID" value="VVA35772"/>
    <property type="gene ID" value="Prudul26B023981"/>
</dbReference>
<dbReference type="Pfam" id="PF15699">
    <property type="entry name" value="NPR1_interact"/>
    <property type="match status" value="1"/>
</dbReference>
<dbReference type="AlphaFoldDB" id="A0A5E4G8A0"/>
<dbReference type="OMA" id="AWNPAFQ"/>
<name>A0A5E4G8A0_PRUDU</name>
<accession>A0A5E4G8A0</accession>
<dbReference type="EMBL" id="CABIKO010000406">
    <property type="protein sequence ID" value="VVA35772.1"/>
    <property type="molecule type" value="Genomic_DNA"/>
</dbReference>
<sequence>MDGERKKRKIESEEEDEEEKIEKFFALIRSTREMRELLRGNSSNHESKDKKDEKKMQEEDKAADAGAWNPAFQPEDFLEDDKSSGHHGEAGPSKTEEYDKKEDKGGNGLDLRLSL</sequence>
<protein>
    <submittedName>
        <fullName evidence="5">PREDICTED: NIM1-INTERACTING</fullName>
    </submittedName>
</protein>
<dbReference type="GO" id="GO:0010112">
    <property type="term" value="P:regulation of systemic acquired resistance"/>
    <property type="evidence" value="ECO:0007669"/>
    <property type="project" value="InterPro"/>
</dbReference>
<dbReference type="InterPro" id="IPR031425">
    <property type="entry name" value="NPR1/NH1-interacting"/>
</dbReference>
<feature type="compositionally biased region" description="Basic and acidic residues" evidence="4">
    <location>
        <begin position="45"/>
        <end position="63"/>
    </location>
</feature>